<gene>
    <name evidence="2" type="ORF">EPA93_12470</name>
</gene>
<sequence length="76" mass="8268">MVKELLGHSDISITLRLYAHVLPGMHQEAVEHLAACLSYTSRLAAVKIALTPLLLQQEELLKPAAKLGEVIGSPLR</sequence>
<dbReference type="KEGG" id="kbs:EPA93_12470"/>
<dbReference type="Proteomes" id="UP000290365">
    <property type="component" value="Chromosome"/>
</dbReference>
<dbReference type="GO" id="GO:0015074">
    <property type="term" value="P:DNA integration"/>
    <property type="evidence" value="ECO:0007669"/>
    <property type="project" value="InterPro"/>
</dbReference>
<accession>A0A4P6JNF9</accession>
<evidence type="ECO:0000313" key="2">
    <source>
        <dbReference type="EMBL" id="QBD76775.1"/>
    </source>
</evidence>
<dbReference type="RefSeq" id="WP_129887839.1">
    <property type="nucleotide sequence ID" value="NZ_CP035758.1"/>
</dbReference>
<dbReference type="SUPFAM" id="SSF56349">
    <property type="entry name" value="DNA breaking-rejoining enzymes"/>
    <property type="match status" value="1"/>
</dbReference>
<organism evidence="2 3">
    <name type="scientific">Ktedonosporobacter rubrisoli</name>
    <dbReference type="NCBI Taxonomy" id="2509675"/>
    <lineage>
        <taxon>Bacteria</taxon>
        <taxon>Bacillati</taxon>
        <taxon>Chloroflexota</taxon>
        <taxon>Ktedonobacteria</taxon>
        <taxon>Ktedonobacterales</taxon>
        <taxon>Ktedonosporobacteraceae</taxon>
        <taxon>Ktedonosporobacter</taxon>
    </lineage>
</organism>
<dbReference type="GO" id="GO:0006310">
    <property type="term" value="P:DNA recombination"/>
    <property type="evidence" value="ECO:0007669"/>
    <property type="project" value="UniProtKB-KW"/>
</dbReference>
<dbReference type="InterPro" id="IPR013762">
    <property type="entry name" value="Integrase-like_cat_sf"/>
</dbReference>
<dbReference type="InterPro" id="IPR011010">
    <property type="entry name" value="DNA_brk_join_enz"/>
</dbReference>
<dbReference type="OrthoDB" id="1822491at2"/>
<evidence type="ECO:0000256" key="1">
    <source>
        <dbReference type="ARBA" id="ARBA00023172"/>
    </source>
</evidence>
<dbReference type="Gene3D" id="1.10.443.10">
    <property type="entry name" value="Intergrase catalytic core"/>
    <property type="match status" value="1"/>
</dbReference>
<reference evidence="2 3" key="1">
    <citation type="submission" date="2019-01" db="EMBL/GenBank/DDBJ databases">
        <title>Ktedonosporobacter rubrisoli SCAWS-G2.</title>
        <authorList>
            <person name="Huang Y."/>
            <person name="Yan B."/>
        </authorList>
    </citation>
    <scope>NUCLEOTIDE SEQUENCE [LARGE SCALE GENOMIC DNA]</scope>
    <source>
        <strain evidence="2 3">SCAWS-G2</strain>
    </source>
</reference>
<dbReference type="GO" id="GO:0003677">
    <property type="term" value="F:DNA binding"/>
    <property type="evidence" value="ECO:0007669"/>
    <property type="project" value="InterPro"/>
</dbReference>
<keyword evidence="3" id="KW-1185">Reference proteome</keyword>
<keyword evidence="1" id="KW-0233">DNA recombination</keyword>
<name>A0A4P6JNF9_KTERU</name>
<proteinExistence type="predicted"/>
<evidence type="ECO:0000313" key="3">
    <source>
        <dbReference type="Proteomes" id="UP000290365"/>
    </source>
</evidence>
<dbReference type="EMBL" id="CP035758">
    <property type="protein sequence ID" value="QBD76775.1"/>
    <property type="molecule type" value="Genomic_DNA"/>
</dbReference>
<evidence type="ECO:0008006" key="4">
    <source>
        <dbReference type="Google" id="ProtNLM"/>
    </source>
</evidence>
<dbReference type="AlphaFoldDB" id="A0A4P6JNF9"/>
<protein>
    <recommendedName>
        <fullName evidence="4">Tyr recombinase domain-containing protein</fullName>
    </recommendedName>
</protein>